<organism evidence="1 2">
    <name type="scientific">Chitinophaga arvensicola</name>
    <dbReference type="NCBI Taxonomy" id="29529"/>
    <lineage>
        <taxon>Bacteria</taxon>
        <taxon>Pseudomonadati</taxon>
        <taxon>Bacteroidota</taxon>
        <taxon>Chitinophagia</taxon>
        <taxon>Chitinophagales</taxon>
        <taxon>Chitinophagaceae</taxon>
        <taxon>Chitinophaga</taxon>
    </lineage>
</organism>
<dbReference type="RefSeq" id="WP_089894778.1">
    <property type="nucleotide sequence ID" value="NZ_FOJG01000001.1"/>
</dbReference>
<dbReference type="OrthoDB" id="1411058at2"/>
<reference evidence="2" key="1">
    <citation type="submission" date="2016-10" db="EMBL/GenBank/DDBJ databases">
        <authorList>
            <person name="Varghese N."/>
            <person name="Submissions S."/>
        </authorList>
    </citation>
    <scope>NUCLEOTIDE SEQUENCE [LARGE SCALE GENOMIC DNA]</scope>
    <source>
        <strain evidence="2">DSM 3695</strain>
    </source>
</reference>
<evidence type="ECO:0008006" key="3">
    <source>
        <dbReference type="Google" id="ProtNLM"/>
    </source>
</evidence>
<proteinExistence type="predicted"/>
<dbReference type="Proteomes" id="UP000199310">
    <property type="component" value="Unassembled WGS sequence"/>
</dbReference>
<keyword evidence="2" id="KW-1185">Reference proteome</keyword>
<dbReference type="AlphaFoldDB" id="A0A1I0R5I6"/>
<evidence type="ECO:0000313" key="2">
    <source>
        <dbReference type="Proteomes" id="UP000199310"/>
    </source>
</evidence>
<accession>A0A1I0R5I6</accession>
<evidence type="ECO:0000313" key="1">
    <source>
        <dbReference type="EMBL" id="SEW35798.1"/>
    </source>
</evidence>
<dbReference type="STRING" id="29529.SAMN04488122_2312"/>
<gene>
    <name evidence="1" type="ORF">SAMN04488122_2312</name>
</gene>
<name>A0A1I0R5I6_9BACT</name>
<dbReference type="EMBL" id="FOJG01000001">
    <property type="protein sequence ID" value="SEW35798.1"/>
    <property type="molecule type" value="Genomic_DNA"/>
</dbReference>
<protein>
    <recommendedName>
        <fullName evidence="3">Type VI secretion, VasB, ImpH, VC_A0111</fullName>
    </recommendedName>
</protein>
<sequence length="320" mass="36655">MVNNAQKAAVLEEVIEHVNALPYDVRAEVVVGELLDNHVREEEVVVQLQNVFTRSFATDITQVKLDDSQPYQPFINFFLSRDGIYDRLPQGVFHEFKQEPSARQNGVASMVARYKKQQQQQQQARRFFQPLENEFFLQRVYLEQREKHLLFDVFGKDTDQLFHAFWELSSGLPLAAVNRLVKLLPHVHRIAGNTTLVQLCMEQILEETVVITWDRTPKMVRTGNGVPLGECALGVDAMVGTESYTDMPTLTVSIGPVKRQRIYDYLPWQPFGKLLETCYGYLFPVDVEINTVLLPAAGDKKVTLSDKQPEQGIMGYNFFL</sequence>